<dbReference type="OrthoDB" id="7326651at2"/>
<keyword evidence="1 2" id="KW-0597">Phosphoprotein</keyword>
<dbReference type="InterPro" id="IPR011006">
    <property type="entry name" value="CheY-like_superfamily"/>
</dbReference>
<accession>A0A2M8IYI7</accession>
<comment type="caution">
    <text evidence="5">The sequence shown here is derived from an EMBL/GenBank/DDBJ whole genome shotgun (WGS) entry which is preliminary data.</text>
</comment>
<keyword evidence="6" id="KW-1185">Reference proteome</keyword>
<dbReference type="SMART" id="SM00448">
    <property type="entry name" value="REC"/>
    <property type="match status" value="1"/>
</dbReference>
<feature type="domain" description="Response regulatory" evidence="4">
    <location>
        <begin position="26"/>
        <end position="144"/>
    </location>
</feature>
<dbReference type="InterPro" id="IPR050595">
    <property type="entry name" value="Bact_response_regulator"/>
</dbReference>
<dbReference type="Gene3D" id="3.40.50.2300">
    <property type="match status" value="1"/>
</dbReference>
<evidence type="ECO:0000313" key="5">
    <source>
        <dbReference type="EMBL" id="PJE35558.1"/>
    </source>
</evidence>
<protein>
    <recommendedName>
        <fullName evidence="4">Response regulatory domain-containing protein</fullName>
    </recommendedName>
</protein>
<evidence type="ECO:0000313" key="6">
    <source>
        <dbReference type="Proteomes" id="UP000231553"/>
    </source>
</evidence>
<feature type="modified residue" description="4-aspartylphosphate" evidence="2">
    <location>
        <position position="77"/>
    </location>
</feature>
<gene>
    <name evidence="5" type="ORF">CVM52_16510</name>
</gene>
<dbReference type="GO" id="GO:0000160">
    <property type="term" value="P:phosphorelay signal transduction system"/>
    <property type="evidence" value="ECO:0007669"/>
    <property type="project" value="InterPro"/>
</dbReference>
<evidence type="ECO:0000259" key="4">
    <source>
        <dbReference type="PROSITE" id="PS50110"/>
    </source>
</evidence>
<sequence>MNAENKVDASFQEKLSRRARVQEDLRVLAVDDDHSILQLLKTALSAFHFDISISDSGANALKQIARQDKPFDCFLIDIQMPSMNGIMLCKEIRKLPEYKNAPILMLTAMSDREYVDLAFVAGATDYVTKPFDFLELRSRMSAAQRLVQERRIAQNNSERDAETGERQKFALDEPIAIEGIERVLQYTEFDNYIMQLSQGRMFNTHAVAVKLLGTERLHSALSANAFEEVLRDVALSLGNVTKKTRDVISYRGGGVFLVVRHGRFTGSEAQFENAVNQMLLTRQSQRQSEVEAQVIIGESVSLRSLSKSGSLLSISRSIENVELRDQNIRDQQSRPRRMSAGSTMTAEQEHVRKRAYQSVLRDLFREEPSLRSD</sequence>
<name>A0A2M8IYI7_9RHOB</name>
<dbReference type="PANTHER" id="PTHR44591">
    <property type="entry name" value="STRESS RESPONSE REGULATOR PROTEIN 1"/>
    <property type="match status" value="1"/>
</dbReference>
<dbReference type="PROSITE" id="PS50110">
    <property type="entry name" value="RESPONSE_REGULATORY"/>
    <property type="match status" value="1"/>
</dbReference>
<dbReference type="EMBL" id="PGTB01000084">
    <property type="protein sequence ID" value="PJE35558.1"/>
    <property type="molecule type" value="Genomic_DNA"/>
</dbReference>
<evidence type="ECO:0000256" key="3">
    <source>
        <dbReference type="SAM" id="MobiDB-lite"/>
    </source>
</evidence>
<reference evidence="5 6" key="1">
    <citation type="journal article" date="2018" name="Int. J. Syst. Evol. Microbiol.">
        <title>Pseudooceanicola lipolyticus sp. nov., a marine alphaproteobacterium, reclassification of Oceanicola flagellatus as Pseudooceanicola flagellatus comb. nov. and emended description of the genus Pseudooceanicola.</title>
        <authorList>
            <person name="Huang M.-M."/>
            <person name="Guo L.-L."/>
            <person name="Wu Y.-H."/>
            <person name="Lai Q.-L."/>
            <person name="Shao Z.-Z."/>
            <person name="Wang C.-S."/>
            <person name="Wu M."/>
            <person name="Xu X.-W."/>
        </authorList>
    </citation>
    <scope>NUCLEOTIDE SEQUENCE [LARGE SCALE GENOMIC DNA]</scope>
    <source>
        <strain evidence="5 6">157</strain>
    </source>
</reference>
<dbReference type="PANTHER" id="PTHR44591:SF3">
    <property type="entry name" value="RESPONSE REGULATORY DOMAIN-CONTAINING PROTEIN"/>
    <property type="match status" value="1"/>
</dbReference>
<feature type="region of interest" description="Disordered" evidence="3">
    <location>
        <begin position="327"/>
        <end position="351"/>
    </location>
</feature>
<dbReference type="CDD" id="cd17574">
    <property type="entry name" value="REC_OmpR"/>
    <property type="match status" value="1"/>
</dbReference>
<dbReference type="Proteomes" id="UP000231553">
    <property type="component" value="Unassembled WGS sequence"/>
</dbReference>
<dbReference type="SUPFAM" id="SSF52172">
    <property type="entry name" value="CheY-like"/>
    <property type="match status" value="1"/>
</dbReference>
<dbReference type="Pfam" id="PF00072">
    <property type="entry name" value="Response_reg"/>
    <property type="match status" value="1"/>
</dbReference>
<dbReference type="InterPro" id="IPR001789">
    <property type="entry name" value="Sig_transdc_resp-reg_receiver"/>
</dbReference>
<proteinExistence type="predicted"/>
<evidence type="ECO:0000256" key="1">
    <source>
        <dbReference type="ARBA" id="ARBA00022553"/>
    </source>
</evidence>
<dbReference type="AlphaFoldDB" id="A0A2M8IYI7"/>
<organism evidence="5 6">
    <name type="scientific">Pseudooceanicola lipolyticus</name>
    <dbReference type="NCBI Taxonomy" id="2029104"/>
    <lineage>
        <taxon>Bacteria</taxon>
        <taxon>Pseudomonadati</taxon>
        <taxon>Pseudomonadota</taxon>
        <taxon>Alphaproteobacteria</taxon>
        <taxon>Rhodobacterales</taxon>
        <taxon>Paracoccaceae</taxon>
        <taxon>Pseudooceanicola</taxon>
    </lineage>
</organism>
<evidence type="ECO:0000256" key="2">
    <source>
        <dbReference type="PROSITE-ProRule" id="PRU00169"/>
    </source>
</evidence>